<name>A0ACB7SP71_HYAAI</name>
<sequence>MPKSSRVKRRQKLFKNHVNDAKTALFIRYYFHLLDLELVWDVVQLTENPCFETWSTVVLGMLQELKARHRNESGPEHLVIITQQVQNVASQPWLLLAYLLLLSSFRKYLENEEVRWEWVVQCLQSVNNECLKCSCGAPRIPWILQVHFLKPLWWHLGFVPESPQEWKLAMELVSRHRTERVVVTCLSCGKPHKSMESHTPLTVQSVAQRMLASLGFEQAATILHELNLPRNSLGQGFYLASVLLTLIEQQQAALSHRMLSRLESYVWSRRPVTLPPQVADVLDREKQGLAGHDDLTDVQARYLSE</sequence>
<dbReference type="Proteomes" id="UP000821845">
    <property type="component" value="Chromosome 3"/>
</dbReference>
<comment type="caution">
    <text evidence="1">The sequence shown here is derived from an EMBL/GenBank/DDBJ whole genome shotgun (WGS) entry which is preliminary data.</text>
</comment>
<organism evidence="1 2">
    <name type="scientific">Hyalomma asiaticum</name>
    <name type="common">Tick</name>
    <dbReference type="NCBI Taxonomy" id="266040"/>
    <lineage>
        <taxon>Eukaryota</taxon>
        <taxon>Metazoa</taxon>
        <taxon>Ecdysozoa</taxon>
        <taxon>Arthropoda</taxon>
        <taxon>Chelicerata</taxon>
        <taxon>Arachnida</taxon>
        <taxon>Acari</taxon>
        <taxon>Parasitiformes</taxon>
        <taxon>Ixodida</taxon>
        <taxon>Ixodoidea</taxon>
        <taxon>Ixodidae</taxon>
        <taxon>Hyalomminae</taxon>
        <taxon>Hyalomma</taxon>
    </lineage>
</organism>
<reference evidence="1" key="1">
    <citation type="submission" date="2020-05" db="EMBL/GenBank/DDBJ databases">
        <title>Large-scale comparative analyses of tick genomes elucidate their genetic diversity and vector capacities.</title>
        <authorList>
            <person name="Jia N."/>
            <person name="Wang J."/>
            <person name="Shi W."/>
            <person name="Du L."/>
            <person name="Sun Y."/>
            <person name="Zhan W."/>
            <person name="Jiang J."/>
            <person name="Wang Q."/>
            <person name="Zhang B."/>
            <person name="Ji P."/>
            <person name="Sakyi L.B."/>
            <person name="Cui X."/>
            <person name="Yuan T."/>
            <person name="Jiang B."/>
            <person name="Yang W."/>
            <person name="Lam T.T.-Y."/>
            <person name="Chang Q."/>
            <person name="Ding S."/>
            <person name="Wang X."/>
            <person name="Zhu J."/>
            <person name="Ruan X."/>
            <person name="Zhao L."/>
            <person name="Wei J."/>
            <person name="Que T."/>
            <person name="Du C."/>
            <person name="Cheng J."/>
            <person name="Dai P."/>
            <person name="Han X."/>
            <person name="Huang E."/>
            <person name="Gao Y."/>
            <person name="Liu J."/>
            <person name="Shao H."/>
            <person name="Ye R."/>
            <person name="Li L."/>
            <person name="Wei W."/>
            <person name="Wang X."/>
            <person name="Wang C."/>
            <person name="Yang T."/>
            <person name="Huo Q."/>
            <person name="Li W."/>
            <person name="Guo W."/>
            <person name="Chen H."/>
            <person name="Zhou L."/>
            <person name="Ni X."/>
            <person name="Tian J."/>
            <person name="Zhou Y."/>
            <person name="Sheng Y."/>
            <person name="Liu T."/>
            <person name="Pan Y."/>
            <person name="Xia L."/>
            <person name="Li J."/>
            <person name="Zhao F."/>
            <person name="Cao W."/>
        </authorList>
    </citation>
    <scope>NUCLEOTIDE SEQUENCE</scope>
    <source>
        <strain evidence="1">Hyas-2018</strain>
    </source>
</reference>
<gene>
    <name evidence="1" type="ORF">HPB50_018900</name>
</gene>
<proteinExistence type="predicted"/>
<evidence type="ECO:0000313" key="2">
    <source>
        <dbReference type="Proteomes" id="UP000821845"/>
    </source>
</evidence>
<protein>
    <submittedName>
        <fullName evidence="1">Uncharacterized protein</fullName>
    </submittedName>
</protein>
<accession>A0ACB7SP71</accession>
<keyword evidence="2" id="KW-1185">Reference proteome</keyword>
<dbReference type="EMBL" id="CM023483">
    <property type="protein sequence ID" value="KAH6936518.1"/>
    <property type="molecule type" value="Genomic_DNA"/>
</dbReference>
<evidence type="ECO:0000313" key="1">
    <source>
        <dbReference type="EMBL" id="KAH6936518.1"/>
    </source>
</evidence>